<keyword evidence="6" id="KW-0175">Coiled coil</keyword>
<comment type="similarity">
    <text evidence="2">Belongs to the NUF2 family.</text>
</comment>
<dbReference type="Gene3D" id="1.10.418.60">
    <property type="entry name" value="Ncd80 complex, Nuf2 subunit"/>
    <property type="match status" value="1"/>
</dbReference>
<dbReference type="InterPro" id="IPR005549">
    <property type="entry name" value="Kinetochore_Nuf2_N"/>
</dbReference>
<dbReference type="Pfam" id="PF03800">
    <property type="entry name" value="Nuf2"/>
    <property type="match status" value="1"/>
</dbReference>
<keyword evidence="8" id="KW-0137">Centromere</keyword>
<evidence type="ECO:0000256" key="7">
    <source>
        <dbReference type="ARBA" id="ARBA00023306"/>
    </source>
</evidence>
<protein>
    <recommendedName>
        <fullName evidence="9">Kinetochore protein Nuf2 N-terminal domain-containing protein</fullName>
    </recommendedName>
</protein>
<feature type="non-terminal residue" evidence="10">
    <location>
        <position position="142"/>
    </location>
</feature>
<evidence type="ECO:0000313" key="11">
    <source>
        <dbReference type="Proteomes" id="UP000499080"/>
    </source>
</evidence>
<evidence type="ECO:0000256" key="1">
    <source>
        <dbReference type="ARBA" id="ARBA00004584"/>
    </source>
</evidence>
<dbReference type="GO" id="GO:0031262">
    <property type="term" value="C:Ndc80 complex"/>
    <property type="evidence" value="ECO:0007669"/>
    <property type="project" value="InterPro"/>
</dbReference>
<evidence type="ECO:0000259" key="9">
    <source>
        <dbReference type="Pfam" id="PF03800"/>
    </source>
</evidence>
<comment type="caution">
    <text evidence="10">The sequence shown here is derived from an EMBL/GenBank/DDBJ whole genome shotgun (WGS) entry which is preliminary data.</text>
</comment>
<evidence type="ECO:0000256" key="6">
    <source>
        <dbReference type="ARBA" id="ARBA00023054"/>
    </source>
</evidence>
<keyword evidence="7" id="KW-0131">Cell cycle</keyword>
<name>A0A4Y2UWM5_ARAVE</name>
<feature type="domain" description="Kinetochore protein Nuf2 N-terminal" evidence="9">
    <location>
        <begin position="4"/>
        <end position="102"/>
    </location>
</feature>
<keyword evidence="4" id="KW-0132">Cell division</keyword>
<evidence type="ECO:0000256" key="4">
    <source>
        <dbReference type="ARBA" id="ARBA00022618"/>
    </source>
</evidence>
<keyword evidence="5" id="KW-0498">Mitosis</keyword>
<dbReference type="GO" id="GO:0051301">
    <property type="term" value="P:cell division"/>
    <property type="evidence" value="ECO:0007669"/>
    <property type="project" value="UniProtKB-KW"/>
</dbReference>
<evidence type="ECO:0000256" key="8">
    <source>
        <dbReference type="ARBA" id="ARBA00023328"/>
    </source>
</evidence>
<dbReference type="AlphaFoldDB" id="A0A4Y2UWM5"/>
<proteinExistence type="inferred from homology"/>
<reference evidence="10 11" key="1">
    <citation type="journal article" date="2019" name="Sci. Rep.">
        <title>Orb-weaving spider Araneus ventricosus genome elucidates the spidroin gene catalogue.</title>
        <authorList>
            <person name="Kono N."/>
            <person name="Nakamura H."/>
            <person name="Ohtoshi R."/>
            <person name="Moran D.A.P."/>
            <person name="Shinohara A."/>
            <person name="Yoshida Y."/>
            <person name="Fujiwara M."/>
            <person name="Mori M."/>
            <person name="Tomita M."/>
            <person name="Arakawa K."/>
        </authorList>
    </citation>
    <scope>NUCLEOTIDE SEQUENCE [LARGE SCALE GENOMIC DNA]</scope>
</reference>
<organism evidence="10 11">
    <name type="scientific">Araneus ventricosus</name>
    <name type="common">Orbweaver spider</name>
    <name type="synonym">Epeira ventricosa</name>
    <dbReference type="NCBI Taxonomy" id="182803"/>
    <lineage>
        <taxon>Eukaryota</taxon>
        <taxon>Metazoa</taxon>
        <taxon>Ecdysozoa</taxon>
        <taxon>Arthropoda</taxon>
        <taxon>Chelicerata</taxon>
        <taxon>Arachnida</taxon>
        <taxon>Araneae</taxon>
        <taxon>Araneomorphae</taxon>
        <taxon>Entelegynae</taxon>
        <taxon>Araneoidea</taxon>
        <taxon>Araneidae</taxon>
        <taxon>Araneus</taxon>
    </lineage>
</organism>
<evidence type="ECO:0000256" key="3">
    <source>
        <dbReference type="ARBA" id="ARBA00022454"/>
    </source>
</evidence>
<gene>
    <name evidence="10" type="ORF">AVEN_70069_1</name>
</gene>
<evidence type="ECO:0000256" key="5">
    <source>
        <dbReference type="ARBA" id="ARBA00022776"/>
    </source>
</evidence>
<keyword evidence="3" id="KW-0158">Chromosome</keyword>
<keyword evidence="11" id="KW-1185">Reference proteome</keyword>
<evidence type="ECO:0000256" key="2">
    <source>
        <dbReference type="ARBA" id="ARBA00005498"/>
    </source>
</evidence>
<comment type="subcellular location">
    <subcellularLocation>
        <location evidence="1">Chromosome</location>
        <location evidence="1">Centromere</location>
    </subcellularLocation>
</comment>
<dbReference type="Proteomes" id="UP000499080">
    <property type="component" value="Unassembled WGS sequence"/>
</dbReference>
<evidence type="ECO:0000313" key="10">
    <source>
        <dbReference type="EMBL" id="GBO17419.1"/>
    </source>
</evidence>
<sequence>MIRVFECFLKDLQIDIMHQNLRTFLSIKHIEYPEILEEGQSIVLLVMFVNYITNADSLEIYARDIIFPKPKRTKKILNYLIVFWKYFLMKYANFQAIAEKFEACAVRDAGLENSGISNSDKAGLRFCFFEGGEVLRLLRRQV</sequence>
<dbReference type="EMBL" id="BGPR01041178">
    <property type="protein sequence ID" value="GBO17419.1"/>
    <property type="molecule type" value="Genomic_DNA"/>
</dbReference>
<accession>A0A4Y2UWM5</accession>
<dbReference type="InterPro" id="IPR038275">
    <property type="entry name" value="Nuf2_N_sf"/>
</dbReference>
<dbReference type="OrthoDB" id="8194677at2759"/>